<name>A0ACC0C9G1_CATRO</name>
<reference evidence="2" key="1">
    <citation type="journal article" date="2023" name="Nat. Plants">
        <title>Single-cell RNA sequencing provides a high-resolution roadmap for understanding the multicellular compartmentation of specialized metabolism.</title>
        <authorList>
            <person name="Sun S."/>
            <person name="Shen X."/>
            <person name="Li Y."/>
            <person name="Li Y."/>
            <person name="Wang S."/>
            <person name="Li R."/>
            <person name="Zhang H."/>
            <person name="Shen G."/>
            <person name="Guo B."/>
            <person name="Wei J."/>
            <person name="Xu J."/>
            <person name="St-Pierre B."/>
            <person name="Chen S."/>
            <person name="Sun C."/>
        </authorList>
    </citation>
    <scope>NUCLEOTIDE SEQUENCE [LARGE SCALE GENOMIC DNA]</scope>
</reference>
<comment type="caution">
    <text evidence="1">The sequence shown here is derived from an EMBL/GenBank/DDBJ whole genome shotgun (WGS) entry which is preliminary data.</text>
</comment>
<evidence type="ECO:0000313" key="1">
    <source>
        <dbReference type="EMBL" id="KAI5681561.1"/>
    </source>
</evidence>
<sequence>MFRFGEGVVGEEGWRAWLINHGISRWLRDVGTEVLGGRGERRGVRELVLWKKAGSWYRSLELIKNHWEDSLEYVVMVMWGIWIEWCNRVFRKVSKVAGVVVSRVQSLLSDFMVAMEGGRTVEHAAVITQLWHPPVQGQVKVRQQSSEIGESGYCSNNTPVTRGAKLGPHRDTCVLLNVEPVR</sequence>
<protein>
    <submittedName>
        <fullName evidence="1">Uncharacterized protein</fullName>
    </submittedName>
</protein>
<organism evidence="1 2">
    <name type="scientific">Catharanthus roseus</name>
    <name type="common">Madagascar periwinkle</name>
    <name type="synonym">Vinca rosea</name>
    <dbReference type="NCBI Taxonomy" id="4058"/>
    <lineage>
        <taxon>Eukaryota</taxon>
        <taxon>Viridiplantae</taxon>
        <taxon>Streptophyta</taxon>
        <taxon>Embryophyta</taxon>
        <taxon>Tracheophyta</taxon>
        <taxon>Spermatophyta</taxon>
        <taxon>Magnoliopsida</taxon>
        <taxon>eudicotyledons</taxon>
        <taxon>Gunneridae</taxon>
        <taxon>Pentapetalae</taxon>
        <taxon>asterids</taxon>
        <taxon>lamiids</taxon>
        <taxon>Gentianales</taxon>
        <taxon>Apocynaceae</taxon>
        <taxon>Rauvolfioideae</taxon>
        <taxon>Vinceae</taxon>
        <taxon>Catharanthinae</taxon>
        <taxon>Catharanthus</taxon>
    </lineage>
</organism>
<proteinExistence type="predicted"/>
<dbReference type="Proteomes" id="UP001060085">
    <property type="component" value="Linkage Group LG01"/>
</dbReference>
<accession>A0ACC0C9G1</accession>
<keyword evidence="2" id="KW-1185">Reference proteome</keyword>
<dbReference type="EMBL" id="CM044701">
    <property type="protein sequence ID" value="KAI5681561.1"/>
    <property type="molecule type" value="Genomic_DNA"/>
</dbReference>
<evidence type="ECO:0000313" key="2">
    <source>
        <dbReference type="Proteomes" id="UP001060085"/>
    </source>
</evidence>
<gene>
    <name evidence="1" type="ORF">M9H77_02789</name>
</gene>